<evidence type="ECO:0000313" key="8">
    <source>
        <dbReference type="Proteomes" id="UP000015559"/>
    </source>
</evidence>
<comment type="subunit">
    <text evidence="6">Homodimer.</text>
</comment>
<feature type="binding site" evidence="6">
    <location>
        <position position="99"/>
    </location>
    <ligand>
        <name>S-adenosyl-L-methionine</name>
        <dbReference type="ChEBI" id="CHEBI:59789"/>
    </ligand>
</feature>
<dbReference type="Proteomes" id="UP000015559">
    <property type="component" value="Chromosome"/>
</dbReference>
<dbReference type="EMBL" id="AP013066">
    <property type="protein sequence ID" value="BAN33909.1"/>
    <property type="molecule type" value="Genomic_DNA"/>
</dbReference>
<comment type="subcellular location">
    <subcellularLocation>
        <location evidence="6">Cytoplasm</location>
    </subcellularLocation>
</comment>
<gene>
    <name evidence="7" type="primary">ybeA</name>
    <name evidence="6" type="synonym">rlmH</name>
    <name evidence="7" type="ORF">SCD_n00060</name>
</gene>
<keyword evidence="8" id="KW-1185">Reference proteome</keyword>
<dbReference type="EC" id="2.1.1.177" evidence="6"/>
<comment type="catalytic activity">
    <reaction evidence="6">
        <text>pseudouridine(1915) in 23S rRNA + S-adenosyl-L-methionine = N(3)-methylpseudouridine(1915) in 23S rRNA + S-adenosyl-L-homocysteine + H(+)</text>
        <dbReference type="Rhea" id="RHEA:42752"/>
        <dbReference type="Rhea" id="RHEA-COMP:10221"/>
        <dbReference type="Rhea" id="RHEA-COMP:10222"/>
        <dbReference type="ChEBI" id="CHEBI:15378"/>
        <dbReference type="ChEBI" id="CHEBI:57856"/>
        <dbReference type="ChEBI" id="CHEBI:59789"/>
        <dbReference type="ChEBI" id="CHEBI:65314"/>
        <dbReference type="ChEBI" id="CHEBI:74486"/>
        <dbReference type="EC" id="2.1.1.177"/>
    </reaction>
</comment>
<sequence length="151" mass="17197">MAVGHKMPAWVNEGFGEYTKRMPRESRIELAEIKPEKRAGGKTREQVHEAERSRIEAALPADCVRVVLDEHGKDWSTLELADELKDWMRGGRDVAFVIGGADGLHPEVKRQASRLWSLSRLTLPHGLVRVVLAEQLYRAVTVIQNHPYHRE</sequence>
<dbReference type="HOGENOM" id="CLU_100552_1_0_4"/>
<dbReference type="GO" id="GO:0005737">
    <property type="term" value="C:cytoplasm"/>
    <property type="evidence" value="ECO:0007669"/>
    <property type="project" value="UniProtKB-SubCell"/>
</dbReference>
<protein>
    <recommendedName>
        <fullName evidence="6">Ribosomal RNA large subunit methyltransferase H</fullName>
        <ecNumber evidence="6">2.1.1.177</ecNumber>
    </recommendedName>
    <alternativeName>
        <fullName evidence="6">23S rRNA (pseudouridine1915-N3)-methyltransferase</fullName>
    </alternativeName>
    <alternativeName>
        <fullName evidence="6">23S rRNA m3Psi1915 methyltransferase</fullName>
    </alternativeName>
    <alternativeName>
        <fullName evidence="6">rRNA (pseudouridine-N3-)-methyltransferase RlmH</fullName>
    </alternativeName>
</protein>
<dbReference type="STRING" id="1163617.SCD_n00060"/>
<evidence type="ECO:0000256" key="5">
    <source>
        <dbReference type="ARBA" id="ARBA00038303"/>
    </source>
</evidence>
<dbReference type="Gene3D" id="3.40.1280.10">
    <property type="match status" value="1"/>
</dbReference>
<accession>S6AHE5</accession>
<keyword evidence="4 6" id="KW-0949">S-adenosyl-L-methionine</keyword>
<dbReference type="SUPFAM" id="SSF75217">
    <property type="entry name" value="alpha/beta knot"/>
    <property type="match status" value="1"/>
</dbReference>
<keyword evidence="6" id="KW-0963">Cytoplasm</keyword>
<dbReference type="InterPro" id="IPR029028">
    <property type="entry name" value="Alpha/beta_knot_MTases"/>
</dbReference>
<name>S6AHE5_SULDS</name>
<dbReference type="PIRSF" id="PIRSF004505">
    <property type="entry name" value="MT_bac"/>
    <property type="match status" value="1"/>
</dbReference>
<dbReference type="AlphaFoldDB" id="S6AHE5"/>
<dbReference type="NCBIfam" id="TIGR00246">
    <property type="entry name" value="tRNA_RlmH_YbeA"/>
    <property type="match status" value="1"/>
</dbReference>
<evidence type="ECO:0000256" key="3">
    <source>
        <dbReference type="ARBA" id="ARBA00022679"/>
    </source>
</evidence>
<evidence type="ECO:0000313" key="7">
    <source>
        <dbReference type="EMBL" id="BAN33909.1"/>
    </source>
</evidence>
<dbReference type="InterPro" id="IPR003742">
    <property type="entry name" value="RlmH-like"/>
</dbReference>
<feature type="binding site" evidence="6">
    <location>
        <begin position="118"/>
        <end position="123"/>
    </location>
    <ligand>
        <name>S-adenosyl-L-methionine</name>
        <dbReference type="ChEBI" id="CHEBI:59789"/>
    </ligand>
</feature>
<keyword evidence="2 6" id="KW-0489">Methyltransferase</keyword>
<dbReference type="PANTHER" id="PTHR33603:SF1">
    <property type="entry name" value="RIBOSOMAL RNA LARGE SUBUNIT METHYLTRANSFERASE H"/>
    <property type="match status" value="1"/>
</dbReference>
<evidence type="ECO:0000256" key="2">
    <source>
        <dbReference type="ARBA" id="ARBA00022603"/>
    </source>
</evidence>
<evidence type="ECO:0000256" key="6">
    <source>
        <dbReference type="HAMAP-Rule" id="MF_00658"/>
    </source>
</evidence>
<dbReference type="Pfam" id="PF02590">
    <property type="entry name" value="SPOUT_MTase"/>
    <property type="match status" value="1"/>
</dbReference>
<evidence type="ECO:0000256" key="4">
    <source>
        <dbReference type="ARBA" id="ARBA00022691"/>
    </source>
</evidence>
<proteinExistence type="inferred from homology"/>
<reference evidence="7 8" key="1">
    <citation type="journal article" date="2012" name="Appl. Environ. Microbiol.">
        <title>Draft genome sequence of a psychrotolerant sulfur-oxidizing bacterium, Sulfuricella denitrificans skB26, and proteomic insights into cold adaptation.</title>
        <authorList>
            <person name="Watanabe T."/>
            <person name="Kojima H."/>
            <person name="Fukui M."/>
        </authorList>
    </citation>
    <scope>NUCLEOTIDE SEQUENCE [LARGE SCALE GENOMIC DNA]</scope>
    <source>
        <strain evidence="8">skB26</strain>
    </source>
</reference>
<comment type="similarity">
    <text evidence="5 6">Belongs to the RNA methyltransferase RlmH family.</text>
</comment>
<feature type="binding site" evidence="6">
    <location>
        <position position="68"/>
    </location>
    <ligand>
        <name>S-adenosyl-L-methionine</name>
        <dbReference type="ChEBI" id="CHEBI:59789"/>
    </ligand>
</feature>
<dbReference type="NCBIfam" id="NF000986">
    <property type="entry name" value="PRK00103.1-4"/>
    <property type="match status" value="1"/>
</dbReference>
<evidence type="ECO:0000256" key="1">
    <source>
        <dbReference type="ARBA" id="ARBA00022552"/>
    </source>
</evidence>
<dbReference type="PANTHER" id="PTHR33603">
    <property type="entry name" value="METHYLTRANSFERASE"/>
    <property type="match status" value="1"/>
</dbReference>
<comment type="function">
    <text evidence="6">Specifically methylates the pseudouridine at position 1915 (m3Psi1915) in 23S rRNA.</text>
</comment>
<dbReference type="KEGG" id="sdr:SCD_n00060"/>
<keyword evidence="3 6" id="KW-0808">Transferase</keyword>
<keyword evidence="1 6" id="KW-0698">rRNA processing</keyword>
<dbReference type="CDD" id="cd18081">
    <property type="entry name" value="RlmH-like"/>
    <property type="match status" value="1"/>
</dbReference>
<dbReference type="HAMAP" id="MF_00658">
    <property type="entry name" value="23SrRNA_methyltr_H"/>
    <property type="match status" value="1"/>
</dbReference>
<dbReference type="eggNOG" id="COG1576">
    <property type="taxonomic scope" value="Bacteria"/>
</dbReference>
<organism evidence="7 8">
    <name type="scientific">Sulfuricella denitrificans (strain DSM 22764 / NBRC 105220 / skB26)</name>
    <dbReference type="NCBI Taxonomy" id="1163617"/>
    <lineage>
        <taxon>Bacteria</taxon>
        <taxon>Pseudomonadati</taxon>
        <taxon>Pseudomonadota</taxon>
        <taxon>Betaproteobacteria</taxon>
        <taxon>Nitrosomonadales</taxon>
        <taxon>Sulfuricellaceae</taxon>
        <taxon>Sulfuricella</taxon>
    </lineage>
</organism>
<dbReference type="GO" id="GO:0070038">
    <property type="term" value="F:rRNA (pseudouridine-N3-)-methyltransferase activity"/>
    <property type="evidence" value="ECO:0007669"/>
    <property type="project" value="UniProtKB-UniRule"/>
</dbReference>
<dbReference type="InterPro" id="IPR029026">
    <property type="entry name" value="tRNA_m1G_MTases_N"/>
</dbReference>